<dbReference type="InterPro" id="IPR055392">
    <property type="entry name" value="BROMI_C"/>
</dbReference>
<evidence type="ECO:0000259" key="3">
    <source>
        <dbReference type="Pfam" id="PF23440"/>
    </source>
</evidence>
<dbReference type="Proteomes" id="UP000267029">
    <property type="component" value="Unassembled WGS sequence"/>
</dbReference>
<accession>A0A0R3U1Q6</accession>
<dbReference type="Pfam" id="PF14961">
    <property type="entry name" value="BROMI"/>
    <property type="match status" value="1"/>
</dbReference>
<feature type="domain" description="BROMI C-terminal Rab TBC-like" evidence="3">
    <location>
        <begin position="507"/>
        <end position="567"/>
    </location>
</feature>
<reference evidence="4 5" key="1">
    <citation type="submission" date="2018-10" db="EMBL/GenBank/DDBJ databases">
        <authorList>
            <consortium name="Pathogen Informatics"/>
        </authorList>
    </citation>
    <scope>NUCLEOTIDE SEQUENCE [LARGE SCALE GENOMIC DNA]</scope>
</reference>
<evidence type="ECO:0000259" key="2">
    <source>
        <dbReference type="Pfam" id="PF14961"/>
    </source>
</evidence>
<feature type="domain" description="BROMI middle region" evidence="2">
    <location>
        <begin position="90"/>
        <end position="240"/>
    </location>
</feature>
<feature type="compositionally biased region" description="Low complexity" evidence="1">
    <location>
        <begin position="597"/>
        <end position="608"/>
    </location>
</feature>
<evidence type="ECO:0000313" key="4">
    <source>
        <dbReference type="EMBL" id="VDD74316.1"/>
    </source>
</evidence>
<dbReference type="InterPro" id="IPR032735">
    <property type="entry name" value="BROMI_M"/>
</dbReference>
<dbReference type="OrthoDB" id="6288716at2759"/>
<evidence type="ECO:0000256" key="1">
    <source>
        <dbReference type="SAM" id="MobiDB-lite"/>
    </source>
</evidence>
<proteinExistence type="predicted"/>
<feature type="region of interest" description="Disordered" evidence="1">
    <location>
        <begin position="577"/>
        <end position="608"/>
    </location>
</feature>
<organism evidence="4 5">
    <name type="scientific">Mesocestoides corti</name>
    <name type="common">Flatworm</name>
    <dbReference type="NCBI Taxonomy" id="53468"/>
    <lineage>
        <taxon>Eukaryota</taxon>
        <taxon>Metazoa</taxon>
        <taxon>Spiralia</taxon>
        <taxon>Lophotrochozoa</taxon>
        <taxon>Platyhelminthes</taxon>
        <taxon>Cestoda</taxon>
        <taxon>Eucestoda</taxon>
        <taxon>Cyclophyllidea</taxon>
        <taxon>Mesocestoididae</taxon>
        <taxon>Mesocestoides</taxon>
    </lineage>
</organism>
<keyword evidence="5" id="KW-1185">Reference proteome</keyword>
<dbReference type="EMBL" id="UXSR01000025">
    <property type="protein sequence ID" value="VDD74316.1"/>
    <property type="molecule type" value="Genomic_DNA"/>
</dbReference>
<protein>
    <submittedName>
        <fullName evidence="4">Uncharacterized protein</fullName>
    </submittedName>
</protein>
<evidence type="ECO:0000313" key="5">
    <source>
        <dbReference type="Proteomes" id="UP000267029"/>
    </source>
</evidence>
<dbReference type="AlphaFoldDB" id="A0A0R3U1Q6"/>
<name>A0A0R3U1Q6_MESCO</name>
<sequence>MFPNQSQLMDLAQSLDPRCCDLAQRREALRQIISLPVLDTQTCEAWTAAADTPTAGKNVFEGYPSVSSSVASLHSPSASVTANNLSKTLSTYSIRLGIYDALADEDEELNLLALKFVSKAFTSTLSNVKECYVLLADYLEENFTADKITSQPLSLGLDINKPEILKLLRAFSLLHEFHKQLPHIWVRYPEMLMKSLMDRCLALMMIGCLPTGVTFGKCITPLHLISLLDPRAEWISEWTYLVGECFHRLSTCPSAVETCFELNLEATAKKKKTSVGRAQCLNGSECGNNQSAISLLSSRVYSSLGELADLDEVSEKKPYYENICTFAAALANICSTAKGRAYFNGQKALSHAQPIARAISRCLDLMAKVDAEMIAGKRQLTPAIQITAKISAHLLQVFISTFLSPEGWPLRGDLELHWRVLESWKLMPFNRLISLFPNWSVVLEALKEARSDAKFRPKSENTPQAGPKSLLELIDSVIMLDSPTKLSQLCRPEETMVFGLRFLSILVSSLDTFLLLESNYGVIAMLLNGQRRSAMAQDNADGTTGRFLIDEGVIERNYLLVNLALIKRRLIHHYRSSRSSAKRQRPAQVGVSNSVQAATTSSSASDAG</sequence>
<dbReference type="Pfam" id="PF23440">
    <property type="entry name" value="BROMI_C"/>
    <property type="match status" value="1"/>
</dbReference>
<gene>
    <name evidence="4" type="ORF">MCOS_LOCUS319</name>
</gene>
<dbReference type="STRING" id="53468.A0A0R3U1Q6"/>